<gene>
    <name evidence="15" type="ORF">DW957_06300</name>
</gene>
<evidence type="ECO:0000313" key="15">
    <source>
        <dbReference type="EMBL" id="RHA00363.1"/>
    </source>
</evidence>
<dbReference type="AlphaFoldDB" id="A0A413QKV7"/>
<dbReference type="GO" id="GO:0005524">
    <property type="term" value="F:ATP binding"/>
    <property type="evidence" value="ECO:0007669"/>
    <property type="project" value="UniProtKB-KW"/>
</dbReference>
<keyword evidence="9" id="KW-0067">ATP-binding</keyword>
<keyword evidence="12 13" id="KW-0472">Membrane</keyword>
<dbReference type="InterPro" id="IPR036097">
    <property type="entry name" value="HisK_dim/P_sf"/>
</dbReference>
<proteinExistence type="predicted"/>
<dbReference type="InterPro" id="IPR003594">
    <property type="entry name" value="HATPase_dom"/>
</dbReference>
<dbReference type="FunFam" id="3.30.565.10:FF:000013">
    <property type="entry name" value="Two-component sensor histidine kinase"/>
    <property type="match status" value="1"/>
</dbReference>
<evidence type="ECO:0000256" key="2">
    <source>
        <dbReference type="ARBA" id="ARBA00004141"/>
    </source>
</evidence>
<comment type="caution">
    <text evidence="15">The sequence shown here is derived from an EMBL/GenBank/DDBJ whole genome shotgun (WGS) entry which is preliminary data.</text>
</comment>
<dbReference type="SUPFAM" id="SSF47384">
    <property type="entry name" value="Homodimeric domain of signal transducing histidine kinase"/>
    <property type="match status" value="1"/>
</dbReference>
<dbReference type="EMBL" id="QSEW01000005">
    <property type="protein sequence ID" value="RHA00363.1"/>
    <property type="molecule type" value="Genomic_DNA"/>
</dbReference>
<dbReference type="InterPro" id="IPR005467">
    <property type="entry name" value="His_kinase_dom"/>
</dbReference>
<keyword evidence="4" id="KW-0597">Phosphoprotein</keyword>
<dbReference type="GO" id="GO:0005886">
    <property type="term" value="C:plasma membrane"/>
    <property type="evidence" value="ECO:0007669"/>
    <property type="project" value="TreeGrafter"/>
</dbReference>
<dbReference type="EC" id="2.7.13.3" evidence="3"/>
<dbReference type="Gene3D" id="1.10.287.130">
    <property type="match status" value="1"/>
</dbReference>
<dbReference type="CDD" id="cd00082">
    <property type="entry name" value="HisKA"/>
    <property type="match status" value="1"/>
</dbReference>
<dbReference type="SMART" id="SM00387">
    <property type="entry name" value="HATPase_c"/>
    <property type="match status" value="1"/>
</dbReference>
<keyword evidence="8 15" id="KW-0418">Kinase</keyword>
<name>A0A413QKV7_9FIRM</name>
<keyword evidence="10 13" id="KW-1133">Transmembrane helix</keyword>
<dbReference type="Gene3D" id="3.30.565.10">
    <property type="entry name" value="Histidine kinase-like ATPase, C-terminal domain"/>
    <property type="match status" value="1"/>
</dbReference>
<dbReference type="Pfam" id="PF00512">
    <property type="entry name" value="HisKA"/>
    <property type="match status" value="1"/>
</dbReference>
<accession>A0A413QKV7</accession>
<evidence type="ECO:0000256" key="3">
    <source>
        <dbReference type="ARBA" id="ARBA00012438"/>
    </source>
</evidence>
<dbReference type="PANTHER" id="PTHR45528:SF8">
    <property type="entry name" value="HISTIDINE KINASE"/>
    <property type="match status" value="1"/>
</dbReference>
<feature type="domain" description="Histidine kinase" evidence="14">
    <location>
        <begin position="98"/>
        <end position="312"/>
    </location>
</feature>
<dbReference type="GO" id="GO:0000155">
    <property type="term" value="F:phosphorelay sensor kinase activity"/>
    <property type="evidence" value="ECO:0007669"/>
    <property type="project" value="InterPro"/>
</dbReference>
<evidence type="ECO:0000256" key="7">
    <source>
        <dbReference type="ARBA" id="ARBA00022741"/>
    </source>
</evidence>
<dbReference type="InterPro" id="IPR003661">
    <property type="entry name" value="HisK_dim/P_dom"/>
</dbReference>
<keyword evidence="7" id="KW-0547">Nucleotide-binding</keyword>
<dbReference type="PRINTS" id="PR00344">
    <property type="entry name" value="BCTRLSENSOR"/>
</dbReference>
<reference evidence="15 16" key="1">
    <citation type="submission" date="2018-08" db="EMBL/GenBank/DDBJ databases">
        <title>A genome reference for cultivated species of the human gut microbiota.</title>
        <authorList>
            <person name="Zou Y."/>
            <person name="Xue W."/>
            <person name="Luo G."/>
        </authorList>
    </citation>
    <scope>NUCLEOTIDE SEQUENCE [LARGE SCALE GENOMIC DNA]</scope>
    <source>
        <strain evidence="15 16">AM46-16</strain>
    </source>
</reference>
<evidence type="ECO:0000256" key="8">
    <source>
        <dbReference type="ARBA" id="ARBA00022777"/>
    </source>
</evidence>
<dbReference type="SMART" id="SM00388">
    <property type="entry name" value="HisKA"/>
    <property type="match status" value="1"/>
</dbReference>
<evidence type="ECO:0000256" key="9">
    <source>
        <dbReference type="ARBA" id="ARBA00022840"/>
    </source>
</evidence>
<evidence type="ECO:0000256" key="11">
    <source>
        <dbReference type="ARBA" id="ARBA00023012"/>
    </source>
</evidence>
<dbReference type="SUPFAM" id="SSF55874">
    <property type="entry name" value="ATPase domain of HSP90 chaperone/DNA topoisomerase II/histidine kinase"/>
    <property type="match status" value="1"/>
</dbReference>
<evidence type="ECO:0000256" key="13">
    <source>
        <dbReference type="SAM" id="Phobius"/>
    </source>
</evidence>
<comment type="catalytic activity">
    <reaction evidence="1">
        <text>ATP + protein L-histidine = ADP + protein N-phospho-L-histidine.</text>
        <dbReference type="EC" id="2.7.13.3"/>
    </reaction>
</comment>
<dbReference type="InterPro" id="IPR050398">
    <property type="entry name" value="HssS/ArlS-like"/>
</dbReference>
<evidence type="ECO:0000256" key="4">
    <source>
        <dbReference type="ARBA" id="ARBA00022553"/>
    </source>
</evidence>
<evidence type="ECO:0000256" key="10">
    <source>
        <dbReference type="ARBA" id="ARBA00022989"/>
    </source>
</evidence>
<dbReference type="InterPro" id="IPR004358">
    <property type="entry name" value="Sig_transdc_His_kin-like_C"/>
</dbReference>
<evidence type="ECO:0000313" key="16">
    <source>
        <dbReference type="Proteomes" id="UP000284962"/>
    </source>
</evidence>
<comment type="subcellular location">
    <subcellularLocation>
        <location evidence="2">Membrane</location>
        <topology evidence="2">Multi-pass membrane protein</topology>
    </subcellularLocation>
</comment>
<sequence>MSEPTVIFFLLICIVILLITVLYQQFAFRTGIQKKIQKISEKLKEITDTNSSERVMVFTENKELMELAAQINRLLENHLKVKADYCRSEIASKKMLSNISHDIKTPMTVILGYLEIMRINGTSTDEMLGKIEQKAENVMELINQFFTLAKLESGDMDIELSRIDVCEVCRESILDFYGILTNKNFQVDIDIPETSVYVHGNKEAIQRILFNLISNVIRYGADGKYLGISLRTDKNAVFIDVIDKGKGIDKNFAASVFDRLFTMEDSRNRNIQGNGLGLTISKNLALQLGGDIILDSTPNIKTVFSVKLKKMSY</sequence>
<dbReference type="PROSITE" id="PS50109">
    <property type="entry name" value="HIS_KIN"/>
    <property type="match status" value="1"/>
</dbReference>
<organism evidence="15 16">
    <name type="scientific">Dorea formicigenerans</name>
    <dbReference type="NCBI Taxonomy" id="39486"/>
    <lineage>
        <taxon>Bacteria</taxon>
        <taxon>Bacillati</taxon>
        <taxon>Bacillota</taxon>
        <taxon>Clostridia</taxon>
        <taxon>Lachnospirales</taxon>
        <taxon>Lachnospiraceae</taxon>
        <taxon>Dorea</taxon>
    </lineage>
</organism>
<evidence type="ECO:0000256" key="5">
    <source>
        <dbReference type="ARBA" id="ARBA00022679"/>
    </source>
</evidence>
<dbReference type="PANTHER" id="PTHR45528">
    <property type="entry name" value="SENSOR HISTIDINE KINASE CPXA"/>
    <property type="match status" value="1"/>
</dbReference>
<protein>
    <recommendedName>
        <fullName evidence="3">histidine kinase</fullName>
        <ecNumber evidence="3">2.7.13.3</ecNumber>
    </recommendedName>
</protein>
<evidence type="ECO:0000256" key="1">
    <source>
        <dbReference type="ARBA" id="ARBA00000085"/>
    </source>
</evidence>
<evidence type="ECO:0000259" key="14">
    <source>
        <dbReference type="PROSITE" id="PS50109"/>
    </source>
</evidence>
<evidence type="ECO:0000256" key="12">
    <source>
        <dbReference type="ARBA" id="ARBA00023136"/>
    </source>
</evidence>
<dbReference type="Gene3D" id="6.10.340.10">
    <property type="match status" value="1"/>
</dbReference>
<keyword evidence="6 13" id="KW-0812">Transmembrane</keyword>
<dbReference type="InterPro" id="IPR036890">
    <property type="entry name" value="HATPase_C_sf"/>
</dbReference>
<keyword evidence="11" id="KW-0902">Two-component regulatory system</keyword>
<keyword evidence="5" id="KW-0808">Transferase</keyword>
<dbReference type="Pfam" id="PF02518">
    <property type="entry name" value="HATPase_c"/>
    <property type="match status" value="1"/>
</dbReference>
<evidence type="ECO:0000256" key="6">
    <source>
        <dbReference type="ARBA" id="ARBA00022692"/>
    </source>
</evidence>
<dbReference type="Proteomes" id="UP000284962">
    <property type="component" value="Unassembled WGS sequence"/>
</dbReference>
<feature type="transmembrane region" description="Helical" evidence="13">
    <location>
        <begin position="6"/>
        <end position="28"/>
    </location>
</feature>